<accession>A0A1B6DLW2</accession>
<dbReference type="InterPro" id="IPR011009">
    <property type="entry name" value="Kinase-like_dom_sf"/>
</dbReference>
<reference evidence="1" key="1">
    <citation type="submission" date="2015-12" db="EMBL/GenBank/DDBJ databases">
        <title>De novo transcriptome assembly of four potential Pierce s Disease insect vectors from Arizona vineyards.</title>
        <authorList>
            <person name="Tassone E.E."/>
        </authorList>
    </citation>
    <scope>NUCLEOTIDE SEQUENCE</scope>
</reference>
<evidence type="ECO:0008006" key="2">
    <source>
        <dbReference type="Google" id="ProtNLM"/>
    </source>
</evidence>
<gene>
    <name evidence="1" type="ORF">g.42669</name>
</gene>
<dbReference type="InterPro" id="IPR011989">
    <property type="entry name" value="ARM-like"/>
</dbReference>
<name>A0A1B6DLW2_9HEMI</name>
<organism evidence="1">
    <name type="scientific">Clastoptera arizonana</name>
    <name type="common">Arizona spittle bug</name>
    <dbReference type="NCBI Taxonomy" id="38151"/>
    <lineage>
        <taxon>Eukaryota</taxon>
        <taxon>Metazoa</taxon>
        <taxon>Ecdysozoa</taxon>
        <taxon>Arthropoda</taxon>
        <taxon>Hexapoda</taxon>
        <taxon>Insecta</taxon>
        <taxon>Pterygota</taxon>
        <taxon>Neoptera</taxon>
        <taxon>Paraneoptera</taxon>
        <taxon>Hemiptera</taxon>
        <taxon>Auchenorrhyncha</taxon>
        <taxon>Cercopoidea</taxon>
        <taxon>Clastopteridae</taxon>
        <taxon>Clastoptera</taxon>
    </lineage>
</organism>
<dbReference type="SUPFAM" id="SSF56112">
    <property type="entry name" value="Protein kinase-like (PK-like)"/>
    <property type="match status" value="1"/>
</dbReference>
<proteinExistence type="predicted"/>
<dbReference type="InterPro" id="IPR051177">
    <property type="entry name" value="CIK-Related_Protein"/>
</dbReference>
<sequence>MRWVIKKSQPVGLTIDETTTEVTDNWSLHGATYSIGSIPKISVFVGIPQTNGVATMLDKFSKNIMINRHPCILKYIASWKKGGKLHLATEQVQPLSQVLSSQTALQKCVGLQSILKALVFLHDYVQSSHNNVCRAAIYVTQGGSWKLGGLECLCKFNEMTSDYLSTTTLGRYDPAVSANESARVPQPPAAVDRFAFGVLASEVLSGHNLEDVPGLTDFLDICKKHLQNTDSTLRPSLSSLLEHPFFNHDFIAIYNFLVDLPIKSDLEKQDFFRDLTCKLDKFPEDIVASQLGSLLLSRMVLLDTTAQLHLLPQVFTPLNEENKSDRLFSESTFRTHIVPRLLPLFCVRDVHIRLILLSHFSSYCSLFSEIQLQNRILPELLVGIKDTNDVLVSSTLRALADLVPVLGSSVVIGGKRGKLFSDGKPKAVEHMTKNTSNIPQTINTGNITVSDSAMFLTERASPDGGEDLLPPVVSEEEETWPGWENSGHTGTNSVDEISQKFQKISVNSTADDISVLDVKISVNPVKSTPEFDFFQDMEPVISKPTIHHVEEKTVETKSSHSKFDLIESDIAHGWGEDLDVWEDLDSDTNVNAAVTIK</sequence>
<dbReference type="PANTHER" id="PTHR12984:SF15">
    <property type="entry name" value="PROTEIN-ASSOCIATING WITH THE CARBOXYL-TERMINAL DOMAIN OF EZRIN"/>
    <property type="match status" value="1"/>
</dbReference>
<dbReference type="InterPro" id="IPR016024">
    <property type="entry name" value="ARM-type_fold"/>
</dbReference>
<protein>
    <recommendedName>
        <fullName evidence="2">Protein kinase domain-containing protein</fullName>
    </recommendedName>
</protein>
<dbReference type="SUPFAM" id="SSF48371">
    <property type="entry name" value="ARM repeat"/>
    <property type="match status" value="1"/>
</dbReference>
<dbReference type="PANTHER" id="PTHR12984">
    <property type="entry name" value="SCY1-RELATED S/T PROTEIN KINASE-LIKE"/>
    <property type="match status" value="1"/>
</dbReference>
<dbReference type="Gene3D" id="1.25.10.10">
    <property type="entry name" value="Leucine-rich Repeat Variant"/>
    <property type="match status" value="1"/>
</dbReference>
<dbReference type="EMBL" id="GEDC01010660">
    <property type="protein sequence ID" value="JAS26638.1"/>
    <property type="molecule type" value="Transcribed_RNA"/>
</dbReference>
<dbReference type="Gene3D" id="1.10.510.10">
    <property type="entry name" value="Transferase(Phosphotransferase) domain 1"/>
    <property type="match status" value="1"/>
</dbReference>
<evidence type="ECO:0000313" key="1">
    <source>
        <dbReference type="EMBL" id="JAS26638.1"/>
    </source>
</evidence>
<dbReference type="AlphaFoldDB" id="A0A1B6DLW2"/>